<dbReference type="CDD" id="cd08646">
    <property type="entry name" value="FMT_core_Met-tRNA-FMT_N"/>
    <property type="match status" value="1"/>
</dbReference>
<dbReference type="InterPro" id="IPR011034">
    <property type="entry name" value="Formyl_transferase-like_C_sf"/>
</dbReference>
<feature type="binding site" evidence="5">
    <location>
        <begin position="129"/>
        <end position="132"/>
    </location>
    <ligand>
        <name>(6S)-5,6,7,8-tetrahydrofolate</name>
        <dbReference type="ChEBI" id="CHEBI:57453"/>
    </ligand>
</feature>
<dbReference type="EMBL" id="JADBEE010000001">
    <property type="protein sequence ID" value="MBE1513945.1"/>
    <property type="molecule type" value="Genomic_DNA"/>
</dbReference>
<evidence type="ECO:0000256" key="6">
    <source>
        <dbReference type="SAM" id="MobiDB-lite"/>
    </source>
</evidence>
<dbReference type="Pfam" id="PF02911">
    <property type="entry name" value="Formyl_trans_C"/>
    <property type="match status" value="1"/>
</dbReference>
<dbReference type="InterPro" id="IPR005794">
    <property type="entry name" value="Fmt"/>
</dbReference>
<dbReference type="InterPro" id="IPR041711">
    <property type="entry name" value="Met-tRNA-FMT_N"/>
</dbReference>
<evidence type="ECO:0000256" key="4">
    <source>
        <dbReference type="ARBA" id="ARBA00022917"/>
    </source>
</evidence>
<dbReference type="HAMAP" id="MF_00182">
    <property type="entry name" value="Formyl_trans"/>
    <property type="match status" value="1"/>
</dbReference>
<comment type="caution">
    <text evidence="9">The sequence shown here is derived from an EMBL/GenBank/DDBJ whole genome shotgun (WGS) entry which is preliminary data.</text>
</comment>
<dbReference type="Pfam" id="PF00551">
    <property type="entry name" value="Formyl_trans_N"/>
    <property type="match status" value="1"/>
</dbReference>
<reference evidence="9 10" key="1">
    <citation type="submission" date="2020-10" db="EMBL/GenBank/DDBJ databases">
        <title>Sequencing the genomes of 1000 actinobacteria strains.</title>
        <authorList>
            <person name="Klenk H.-P."/>
        </authorList>
    </citation>
    <scope>NUCLEOTIDE SEQUENCE [LARGE SCALE GENOMIC DNA]</scope>
    <source>
        <strain evidence="9 10">DSM 15474</strain>
    </source>
</reference>
<dbReference type="InterPro" id="IPR044135">
    <property type="entry name" value="Met-tRNA-FMT_C"/>
</dbReference>
<dbReference type="Proteomes" id="UP000636579">
    <property type="component" value="Unassembled WGS sequence"/>
</dbReference>
<dbReference type="InterPro" id="IPR002376">
    <property type="entry name" value="Formyl_transf_N"/>
</dbReference>
<keyword evidence="4 5" id="KW-0648">Protein biosynthesis</keyword>
<dbReference type="InterPro" id="IPR005793">
    <property type="entry name" value="Formyl_trans_C"/>
</dbReference>
<keyword evidence="3 5" id="KW-0808">Transferase</keyword>
<evidence type="ECO:0000259" key="7">
    <source>
        <dbReference type="Pfam" id="PF00551"/>
    </source>
</evidence>
<protein>
    <recommendedName>
        <fullName evidence="2 5">Methionyl-tRNA formyltransferase</fullName>
        <ecNumber evidence="2 5">2.1.2.9</ecNumber>
    </recommendedName>
</protein>
<dbReference type="Gene3D" id="3.40.50.12230">
    <property type="match status" value="1"/>
</dbReference>
<gene>
    <name evidence="5" type="primary">fmt</name>
    <name evidence="9" type="ORF">H4W26_000700</name>
</gene>
<comment type="catalytic activity">
    <reaction evidence="5">
        <text>L-methionyl-tRNA(fMet) + (6R)-10-formyltetrahydrofolate = N-formyl-L-methionyl-tRNA(fMet) + (6S)-5,6,7,8-tetrahydrofolate + H(+)</text>
        <dbReference type="Rhea" id="RHEA:24380"/>
        <dbReference type="Rhea" id="RHEA-COMP:9952"/>
        <dbReference type="Rhea" id="RHEA-COMP:9953"/>
        <dbReference type="ChEBI" id="CHEBI:15378"/>
        <dbReference type="ChEBI" id="CHEBI:57453"/>
        <dbReference type="ChEBI" id="CHEBI:78530"/>
        <dbReference type="ChEBI" id="CHEBI:78844"/>
        <dbReference type="ChEBI" id="CHEBI:195366"/>
        <dbReference type="EC" id="2.1.2.9"/>
    </reaction>
</comment>
<evidence type="ECO:0000256" key="2">
    <source>
        <dbReference type="ARBA" id="ARBA00012261"/>
    </source>
</evidence>
<evidence type="ECO:0000259" key="8">
    <source>
        <dbReference type="Pfam" id="PF02911"/>
    </source>
</evidence>
<sequence length="375" mass="38563">MQQFTADSLAAARAASEGPGRGRVLFAGTPEIAATCLRSLLSDGADVAAVLTRPDAPVGRRRRLTASPVAQAAEAAGIPVIKAASIDSSVTAELAAAGADLGVVVAYGALLPDAALKAPARGWVNLHYSQLPAYRGAAPVPHALLAGERTTAATVFQLERGMDTGPVHGLCSYAIPEATSAGTVLEDLTNLGASLLTVLLPSLLTGTSTPQAQQGEPSFAPKLTREDAFIDPSRPAAELVQRINATIPEPGAWTLNGDQRIKLGVARLHRTPSDPEAAQRLKAALTEAATGQVLSLPGADTPSAATAGNHTSASREARSVIAFRAGDGEPVVLSGVQPAGKTMLNAADWYRGLQSPVRLGRTEQTTSTPTEEHHA</sequence>
<proteinExistence type="inferred from homology"/>
<dbReference type="PANTHER" id="PTHR11138:SF5">
    <property type="entry name" value="METHIONYL-TRNA FORMYLTRANSFERASE, MITOCHONDRIAL"/>
    <property type="match status" value="1"/>
</dbReference>
<dbReference type="EC" id="2.1.2.9" evidence="2 5"/>
<name>A0ABR9J4N0_9MICC</name>
<evidence type="ECO:0000313" key="10">
    <source>
        <dbReference type="Proteomes" id="UP000636579"/>
    </source>
</evidence>
<dbReference type="InterPro" id="IPR036477">
    <property type="entry name" value="Formyl_transf_N_sf"/>
</dbReference>
<dbReference type="SUPFAM" id="SSF50486">
    <property type="entry name" value="FMT C-terminal domain-like"/>
    <property type="match status" value="1"/>
</dbReference>
<accession>A0ABR9J4N0</accession>
<feature type="domain" description="Formyl transferase C-terminal" evidence="8">
    <location>
        <begin position="222"/>
        <end position="353"/>
    </location>
</feature>
<organism evidence="9 10">
    <name type="scientific">Nesterenkonia halotolerans</name>
    <dbReference type="NCBI Taxonomy" id="225325"/>
    <lineage>
        <taxon>Bacteria</taxon>
        <taxon>Bacillati</taxon>
        <taxon>Actinomycetota</taxon>
        <taxon>Actinomycetes</taxon>
        <taxon>Micrococcales</taxon>
        <taxon>Micrococcaceae</taxon>
        <taxon>Nesterenkonia</taxon>
    </lineage>
</organism>
<comment type="similarity">
    <text evidence="1 5">Belongs to the Fmt family.</text>
</comment>
<comment type="function">
    <text evidence="5">Attaches a formyl group to the free amino group of methionyl-tRNA(fMet). The formyl group appears to play a dual role in the initiator identity of N-formylmethionyl-tRNA by promoting its recognition by IF2 and preventing the misappropriation of this tRNA by the elongation apparatus.</text>
</comment>
<keyword evidence="10" id="KW-1185">Reference proteome</keyword>
<feature type="region of interest" description="Disordered" evidence="6">
    <location>
        <begin position="355"/>
        <end position="375"/>
    </location>
</feature>
<dbReference type="GO" id="GO:0004479">
    <property type="term" value="F:methionyl-tRNA formyltransferase activity"/>
    <property type="evidence" value="ECO:0007669"/>
    <property type="project" value="UniProtKB-EC"/>
</dbReference>
<dbReference type="RefSeq" id="WP_192590759.1">
    <property type="nucleotide sequence ID" value="NZ_JADBEE010000001.1"/>
</dbReference>
<dbReference type="SUPFAM" id="SSF53328">
    <property type="entry name" value="Formyltransferase"/>
    <property type="match status" value="1"/>
</dbReference>
<evidence type="ECO:0000313" key="9">
    <source>
        <dbReference type="EMBL" id="MBE1513945.1"/>
    </source>
</evidence>
<evidence type="ECO:0000256" key="3">
    <source>
        <dbReference type="ARBA" id="ARBA00022679"/>
    </source>
</evidence>
<evidence type="ECO:0000256" key="1">
    <source>
        <dbReference type="ARBA" id="ARBA00010699"/>
    </source>
</evidence>
<feature type="domain" description="Formyl transferase N-terminal" evidence="7">
    <location>
        <begin position="24"/>
        <end position="184"/>
    </location>
</feature>
<dbReference type="CDD" id="cd08704">
    <property type="entry name" value="Met_tRNA_FMT_C"/>
    <property type="match status" value="1"/>
</dbReference>
<evidence type="ECO:0000256" key="5">
    <source>
        <dbReference type="HAMAP-Rule" id="MF_00182"/>
    </source>
</evidence>
<dbReference type="PANTHER" id="PTHR11138">
    <property type="entry name" value="METHIONYL-TRNA FORMYLTRANSFERASE"/>
    <property type="match status" value="1"/>
</dbReference>